<dbReference type="AlphaFoldDB" id="A0A2M6YSZ4"/>
<dbReference type="EMBL" id="PEWY01000140">
    <property type="protein sequence ID" value="PIU36631.1"/>
    <property type="molecule type" value="Genomic_DNA"/>
</dbReference>
<dbReference type="PANTHER" id="PTHR35810:SF1">
    <property type="entry name" value="CYTOPLASMIC PROTEIN"/>
    <property type="match status" value="1"/>
</dbReference>
<organism evidence="1 2">
    <name type="scientific">Candidatus Roizmanbacteria bacterium CG07_land_8_20_14_0_80_34_15</name>
    <dbReference type="NCBI Taxonomy" id="1974849"/>
    <lineage>
        <taxon>Bacteria</taxon>
        <taxon>Candidatus Roizmaniibacteriota</taxon>
    </lineage>
</organism>
<dbReference type="InterPro" id="IPR011204">
    <property type="entry name" value="Virulence_RhuM-like"/>
</dbReference>
<gene>
    <name evidence="1" type="ORF">COT02_05030</name>
</gene>
<proteinExistence type="predicted"/>
<accession>A0A2M6YSZ4</accession>
<evidence type="ECO:0000313" key="1">
    <source>
        <dbReference type="EMBL" id="PIU36631.1"/>
    </source>
</evidence>
<comment type="caution">
    <text evidence="1">The sequence shown here is derived from an EMBL/GenBank/DDBJ whole genome shotgun (WGS) entry which is preliminary data.</text>
</comment>
<name>A0A2M6YSZ4_9BACT</name>
<dbReference type="PANTHER" id="PTHR35810">
    <property type="entry name" value="CYTOPLASMIC PROTEIN-RELATED"/>
    <property type="match status" value="1"/>
</dbReference>
<dbReference type="Pfam" id="PF13310">
    <property type="entry name" value="Virulence_RhuM"/>
    <property type="match status" value="1"/>
</dbReference>
<evidence type="ECO:0000313" key="2">
    <source>
        <dbReference type="Proteomes" id="UP000230184"/>
    </source>
</evidence>
<protein>
    <submittedName>
        <fullName evidence="1">Hydroxyacid dehydrogenase</fullName>
    </submittedName>
</protein>
<dbReference type="Proteomes" id="UP000230184">
    <property type="component" value="Unassembled WGS sequence"/>
</dbReference>
<dbReference type="PIRSF" id="PIRSF015268">
    <property type="entry name" value="Virulence_RhuM"/>
    <property type="match status" value="1"/>
</dbReference>
<sequence length="337" mass="39596">MMKNKSQIIIYKTEDGHTKIDVRFDGDTVWLNQNEIASLFDKGRSTIAEHISNVFKEKELIEKSVSREFRRTGSDGKNYQVQYYNLDVIISVGYRVKSLRGTQFRIWATTQLREYIIKGFVIDDERLKNPDLPFDYFEELTRRISEIRTSERRFYRKITDIYATSVDYDPKDEKSILFFKTVQNKVHYAITGKTAAEIVVNRISSMKKNIGLTNFRGKKPTKEEILIAKNYLNKQELLVLNNLIEQYLVFAEGQAMQRVPMYMQDWIDKLHDFLHINNKNILKDAGKISHELAKEIATIEFDKYQKKELNKPTKADIDFDSFVNKANKACRLVTKRT</sequence>
<reference evidence="2" key="1">
    <citation type="submission" date="2017-09" db="EMBL/GenBank/DDBJ databases">
        <title>Depth-based differentiation of microbial function through sediment-hosted aquifers and enrichment of novel symbionts in the deep terrestrial subsurface.</title>
        <authorList>
            <person name="Probst A.J."/>
            <person name="Ladd B."/>
            <person name="Jarett J.K."/>
            <person name="Geller-Mcgrath D.E."/>
            <person name="Sieber C.M.K."/>
            <person name="Emerson J.B."/>
            <person name="Anantharaman K."/>
            <person name="Thomas B.C."/>
            <person name="Malmstrom R."/>
            <person name="Stieglmeier M."/>
            <person name="Klingl A."/>
            <person name="Woyke T."/>
            <person name="Ryan C.M."/>
            <person name="Banfield J.F."/>
        </authorList>
    </citation>
    <scope>NUCLEOTIDE SEQUENCE [LARGE SCALE GENOMIC DNA]</scope>
</reference>